<evidence type="ECO:0000259" key="1">
    <source>
        <dbReference type="Pfam" id="PF21789"/>
    </source>
</evidence>
<organism evidence="2 3">
    <name type="scientific">Periplaneta americana</name>
    <name type="common">American cockroach</name>
    <name type="synonym">Blatta americana</name>
    <dbReference type="NCBI Taxonomy" id="6978"/>
    <lineage>
        <taxon>Eukaryota</taxon>
        <taxon>Metazoa</taxon>
        <taxon>Ecdysozoa</taxon>
        <taxon>Arthropoda</taxon>
        <taxon>Hexapoda</taxon>
        <taxon>Insecta</taxon>
        <taxon>Pterygota</taxon>
        <taxon>Neoptera</taxon>
        <taxon>Polyneoptera</taxon>
        <taxon>Dictyoptera</taxon>
        <taxon>Blattodea</taxon>
        <taxon>Blattoidea</taxon>
        <taxon>Blattidae</taxon>
        <taxon>Blattinae</taxon>
        <taxon>Periplaneta</taxon>
    </lineage>
</organism>
<protein>
    <recommendedName>
        <fullName evidence="1">Transposable element P transposase-like RNase H C-terminal domain-containing protein</fullName>
    </recommendedName>
</protein>
<evidence type="ECO:0000313" key="3">
    <source>
        <dbReference type="Proteomes" id="UP001148838"/>
    </source>
</evidence>
<gene>
    <name evidence="2" type="ORF">ANN_17559</name>
</gene>
<dbReference type="Pfam" id="PF21789">
    <property type="entry name" value="TNP-like_RNaseH_C"/>
    <property type="match status" value="1"/>
</dbReference>
<keyword evidence="3" id="KW-1185">Reference proteome</keyword>
<dbReference type="InterPro" id="IPR048367">
    <property type="entry name" value="TNP-like_RNaseH_C"/>
</dbReference>
<proteinExistence type="predicted"/>
<dbReference type="EMBL" id="JAJSOF020000021">
    <property type="protein sequence ID" value="KAJ4437415.1"/>
    <property type="molecule type" value="Genomic_DNA"/>
</dbReference>
<comment type="caution">
    <text evidence="2">The sequence shown here is derived from an EMBL/GenBank/DDBJ whole genome shotgun (WGS) entry which is preliminary data.</text>
</comment>
<reference evidence="2 3" key="1">
    <citation type="journal article" date="2022" name="Allergy">
        <title>Genome assembly and annotation of Periplaneta americana reveal a comprehensive cockroach allergen profile.</title>
        <authorList>
            <person name="Wang L."/>
            <person name="Xiong Q."/>
            <person name="Saelim N."/>
            <person name="Wang L."/>
            <person name="Nong W."/>
            <person name="Wan A.T."/>
            <person name="Shi M."/>
            <person name="Liu X."/>
            <person name="Cao Q."/>
            <person name="Hui J.H.L."/>
            <person name="Sookrung N."/>
            <person name="Leung T.F."/>
            <person name="Tungtrongchitr A."/>
            <person name="Tsui S.K.W."/>
        </authorList>
    </citation>
    <scope>NUCLEOTIDE SEQUENCE [LARGE SCALE GENOMIC DNA]</scope>
    <source>
        <strain evidence="2">PWHHKU_190912</strain>
    </source>
</reference>
<evidence type="ECO:0000313" key="2">
    <source>
        <dbReference type="EMBL" id="KAJ4437415.1"/>
    </source>
</evidence>
<sequence length="372" mass="42963">MSDIIETIRARGLRMKLPFQQGILMSIKSLKDLFEYLSQEYTIRYITTVKLNQDVLECFFSYIRGMGHQNTHLTPVEFKYRMRNYVMDKHSAAVFSTKRNVDERVEETCLVTDIQGRSSHQEGTNENVLLEKEFRLTISLGSAAIDETTSDIPELCDSQIFNSDIASREGLNYLAGYVAHRLRGKHPELCEINPTKGNTWIDSLSRGNLTKASQNFVNAIIVGHVARMGESRNAYRMIVGRPEGKRPLERPRRRWENNIKMDLRGVGYDDIDWIDLAQNRDRWLAYLYGTLRNSRHCGSNAVVFEYYILFTLAFAAHICPLTRRNNILSSEYKYGEGVLSEENWFCEGDEAEGLRVTDLKLYDMRKPRAALK</sequence>
<accession>A0ABQ8SVE2</accession>
<feature type="domain" description="Transposable element P transposase-like RNase H C-terminal" evidence="1">
    <location>
        <begin position="50"/>
        <end position="79"/>
    </location>
</feature>
<dbReference type="Proteomes" id="UP001148838">
    <property type="component" value="Unassembled WGS sequence"/>
</dbReference>
<name>A0ABQ8SVE2_PERAM</name>